<keyword evidence="4" id="KW-1185">Reference proteome</keyword>
<sequence length="367" mass="39532">MTRTQLTLIACLAVAGLLWWTHDDGVHADRERAREAFLPALAEEVNDAAEITVTGPNDAVELQRVDGVWRVASKSGYPARFEPVRDLLIDLARLSDAEPRTARPDRHGDLQVAAEGEGTGTRVEVRSDGGDVLADVWVGKSQWSPSEAVYLRREGEDQVWLCGGSLRPQAGARTWLDMQLVALPAAKVQRVVISGDLELVLERDADGDPRPVGGVPEGRELEPADPFTPLFGQAARINFDDVTRADGEHTVGEPLRRVRFEAGDGGAVVLELWRGGDGGGPWARLHAEASEAPPAPVGPQPESDGGAATTELVVTAAQAESWNEAWEPWAFQLPAWKAEALLATWEDWLAEPAAADEVESDGATDNS</sequence>
<evidence type="ECO:0000313" key="4">
    <source>
        <dbReference type="Proteomes" id="UP000316921"/>
    </source>
</evidence>
<dbReference type="KEGG" id="pbap:Pla133_32010"/>
<proteinExistence type="predicted"/>
<feature type="domain" description="DUF4340" evidence="2">
    <location>
        <begin position="69"/>
        <end position="243"/>
    </location>
</feature>
<dbReference type="RefSeq" id="WP_145066841.1">
    <property type="nucleotide sequence ID" value="NZ_CP036287.1"/>
</dbReference>
<dbReference type="Proteomes" id="UP000316921">
    <property type="component" value="Chromosome"/>
</dbReference>
<accession>A0A518BMD5</accession>
<name>A0A518BMD5_9BACT</name>
<reference evidence="3 4" key="1">
    <citation type="submission" date="2019-02" db="EMBL/GenBank/DDBJ databases">
        <title>Deep-cultivation of Planctomycetes and their phenomic and genomic characterization uncovers novel biology.</title>
        <authorList>
            <person name="Wiegand S."/>
            <person name="Jogler M."/>
            <person name="Boedeker C."/>
            <person name="Pinto D."/>
            <person name="Vollmers J."/>
            <person name="Rivas-Marin E."/>
            <person name="Kohn T."/>
            <person name="Peeters S.H."/>
            <person name="Heuer A."/>
            <person name="Rast P."/>
            <person name="Oberbeckmann S."/>
            <person name="Bunk B."/>
            <person name="Jeske O."/>
            <person name="Meyerdierks A."/>
            <person name="Storesund J.E."/>
            <person name="Kallscheuer N."/>
            <person name="Luecker S."/>
            <person name="Lage O.M."/>
            <person name="Pohl T."/>
            <person name="Merkel B.J."/>
            <person name="Hornburger P."/>
            <person name="Mueller R.-W."/>
            <person name="Bruemmer F."/>
            <person name="Labrenz M."/>
            <person name="Spormann A.M."/>
            <person name="Op den Camp H."/>
            <person name="Overmann J."/>
            <person name="Amann R."/>
            <person name="Jetten M.S.M."/>
            <person name="Mascher T."/>
            <person name="Medema M.H."/>
            <person name="Devos D.P."/>
            <person name="Kaster A.-K."/>
            <person name="Ovreas L."/>
            <person name="Rohde M."/>
            <person name="Galperin M.Y."/>
            <person name="Jogler C."/>
        </authorList>
    </citation>
    <scope>NUCLEOTIDE SEQUENCE [LARGE SCALE GENOMIC DNA]</scope>
    <source>
        <strain evidence="3 4">Pla133</strain>
    </source>
</reference>
<evidence type="ECO:0000313" key="3">
    <source>
        <dbReference type="EMBL" id="QDU68107.1"/>
    </source>
</evidence>
<gene>
    <name evidence="3" type="ORF">Pla133_32010</name>
</gene>
<evidence type="ECO:0000256" key="1">
    <source>
        <dbReference type="SAM" id="MobiDB-lite"/>
    </source>
</evidence>
<feature type="compositionally biased region" description="Basic and acidic residues" evidence="1">
    <location>
        <begin position="99"/>
        <end position="109"/>
    </location>
</feature>
<evidence type="ECO:0000259" key="2">
    <source>
        <dbReference type="Pfam" id="PF14238"/>
    </source>
</evidence>
<feature type="region of interest" description="Disordered" evidence="1">
    <location>
        <begin position="99"/>
        <end position="125"/>
    </location>
</feature>
<organism evidence="3 4">
    <name type="scientific">Engelhardtia mirabilis</name>
    <dbReference type="NCBI Taxonomy" id="2528011"/>
    <lineage>
        <taxon>Bacteria</taxon>
        <taxon>Pseudomonadati</taxon>
        <taxon>Planctomycetota</taxon>
        <taxon>Planctomycetia</taxon>
        <taxon>Planctomycetia incertae sedis</taxon>
        <taxon>Engelhardtia</taxon>
    </lineage>
</organism>
<feature type="region of interest" description="Disordered" evidence="1">
    <location>
        <begin position="204"/>
        <end position="226"/>
    </location>
</feature>
<dbReference type="InterPro" id="IPR025641">
    <property type="entry name" value="DUF4340"/>
</dbReference>
<protein>
    <recommendedName>
        <fullName evidence="2">DUF4340 domain-containing protein</fullName>
    </recommendedName>
</protein>
<dbReference type="Pfam" id="PF14238">
    <property type="entry name" value="DUF4340"/>
    <property type="match status" value="1"/>
</dbReference>
<dbReference type="AlphaFoldDB" id="A0A518BMD5"/>
<dbReference type="EMBL" id="CP036287">
    <property type="protein sequence ID" value="QDU68107.1"/>
    <property type="molecule type" value="Genomic_DNA"/>
</dbReference>